<dbReference type="SMART" id="SM00571">
    <property type="entry name" value="DDT"/>
    <property type="match status" value="1"/>
</dbReference>
<dbReference type="Ensembl" id="ENSCSAVT00000003470.1">
    <property type="protein sequence ID" value="ENSCSAVP00000003418.1"/>
    <property type="gene ID" value="ENSCSAVG00000002035.1"/>
</dbReference>
<accession>H2YDM0</accession>
<dbReference type="Pfam" id="PF02791">
    <property type="entry name" value="DDT"/>
    <property type="match status" value="1"/>
</dbReference>
<name>H2YDM0_CIOSA</name>
<dbReference type="InParanoid" id="H2YDM0"/>
<dbReference type="PANTHER" id="PTHR45915:SF2">
    <property type="entry name" value="TOUTATIS, ISOFORM E"/>
    <property type="match status" value="1"/>
</dbReference>
<evidence type="ECO:0000259" key="3">
    <source>
        <dbReference type="PROSITE" id="PS50827"/>
    </source>
</evidence>
<reference evidence="4" key="3">
    <citation type="submission" date="2025-09" db="UniProtKB">
        <authorList>
            <consortium name="Ensembl"/>
        </authorList>
    </citation>
    <scope>IDENTIFICATION</scope>
</reference>
<dbReference type="InterPro" id="IPR018501">
    <property type="entry name" value="DDT_dom"/>
</dbReference>
<keyword evidence="5" id="KW-1185">Reference proteome</keyword>
<reference evidence="5" key="1">
    <citation type="submission" date="2003-08" db="EMBL/GenBank/DDBJ databases">
        <authorList>
            <person name="Birren B."/>
            <person name="Nusbaum C."/>
            <person name="Abebe A."/>
            <person name="Abouelleil A."/>
            <person name="Adekoya E."/>
            <person name="Ait-zahra M."/>
            <person name="Allen N."/>
            <person name="Allen T."/>
            <person name="An P."/>
            <person name="Anderson M."/>
            <person name="Anderson S."/>
            <person name="Arachchi H."/>
            <person name="Armbruster J."/>
            <person name="Bachantsang P."/>
            <person name="Baldwin J."/>
            <person name="Barry A."/>
            <person name="Bayul T."/>
            <person name="Blitshsteyn B."/>
            <person name="Bloom T."/>
            <person name="Blye J."/>
            <person name="Boguslavskiy L."/>
            <person name="Borowsky M."/>
            <person name="Boukhgalter B."/>
            <person name="Brunache A."/>
            <person name="Butler J."/>
            <person name="Calixte N."/>
            <person name="Calvo S."/>
            <person name="Camarata J."/>
            <person name="Campo K."/>
            <person name="Chang J."/>
            <person name="Cheshatsang Y."/>
            <person name="Citroen M."/>
            <person name="Collymore A."/>
            <person name="Considine T."/>
            <person name="Cook A."/>
            <person name="Cooke P."/>
            <person name="Corum B."/>
            <person name="Cuomo C."/>
            <person name="David R."/>
            <person name="Dawoe T."/>
            <person name="Degray S."/>
            <person name="Dodge S."/>
            <person name="Dooley K."/>
            <person name="Dorje P."/>
            <person name="Dorjee K."/>
            <person name="Dorris L."/>
            <person name="Duffey N."/>
            <person name="Dupes A."/>
            <person name="Elkins T."/>
            <person name="Engels R."/>
            <person name="Erickson J."/>
            <person name="Farina A."/>
            <person name="Faro S."/>
            <person name="Ferreira P."/>
            <person name="Fischer H."/>
            <person name="Fitzgerald M."/>
            <person name="Foley K."/>
            <person name="Gage D."/>
            <person name="Galagan J."/>
            <person name="Gearin G."/>
            <person name="Gnerre S."/>
            <person name="Gnirke A."/>
            <person name="Goyette A."/>
            <person name="Graham J."/>
            <person name="Grandbois E."/>
            <person name="Gyaltsen K."/>
            <person name="Hafez N."/>
            <person name="Hagopian D."/>
            <person name="Hagos B."/>
            <person name="Hall J."/>
            <person name="Hatcher B."/>
            <person name="Heller A."/>
            <person name="Higgins H."/>
            <person name="Honan T."/>
            <person name="Horn A."/>
            <person name="Houde N."/>
            <person name="Hughes L."/>
            <person name="Hulme W."/>
            <person name="Husby E."/>
            <person name="Iliev I."/>
            <person name="Jaffe D."/>
            <person name="Jones C."/>
            <person name="Kamal M."/>
            <person name="Kamat A."/>
            <person name="Kamvysselis M."/>
            <person name="Karlsson E."/>
            <person name="Kells C."/>
            <person name="Kieu A."/>
            <person name="Kisner P."/>
            <person name="Kodira C."/>
            <person name="Kulbokas E."/>
            <person name="Labutti K."/>
            <person name="Lama D."/>
            <person name="Landers T."/>
            <person name="Leger J."/>
            <person name="Levine S."/>
            <person name="Lewis D."/>
            <person name="Lewis T."/>
            <person name="Lindblad-toh K."/>
            <person name="Liu X."/>
            <person name="Lokyitsang T."/>
            <person name="Lokyitsang Y."/>
            <person name="Lucien O."/>
            <person name="Lui A."/>
            <person name="Ma L.J."/>
            <person name="Mabbitt R."/>
            <person name="Macdonald J."/>
            <person name="Maclean C."/>
            <person name="Major J."/>
            <person name="Manning J."/>
            <person name="Marabella R."/>
            <person name="Maru K."/>
            <person name="Matthews C."/>
            <person name="Mauceli E."/>
            <person name="Mccarthy M."/>
            <person name="Mcdonough S."/>
            <person name="Mcghee T."/>
            <person name="Meldrim J."/>
            <person name="Meneus L."/>
            <person name="Mesirov J."/>
            <person name="Mihalev A."/>
            <person name="Mihova T."/>
            <person name="Mikkelsen T."/>
            <person name="Mlenga V."/>
            <person name="Moru K."/>
            <person name="Mozes J."/>
            <person name="Mulrain L."/>
            <person name="Munson G."/>
            <person name="Naylor J."/>
            <person name="Newes C."/>
            <person name="Nguyen C."/>
            <person name="Nguyen N."/>
            <person name="Nguyen T."/>
            <person name="Nicol R."/>
            <person name="Nielsen C."/>
            <person name="Nizzari M."/>
            <person name="Norbu C."/>
            <person name="Norbu N."/>
            <person name="O'donnell P."/>
            <person name="Okoawo O."/>
            <person name="O'leary S."/>
            <person name="Omotosho B."/>
            <person name="O'neill K."/>
            <person name="Osman S."/>
            <person name="Parker S."/>
            <person name="Perrin D."/>
            <person name="Phunkhang P."/>
            <person name="Piqani B."/>
            <person name="Purcell S."/>
            <person name="Rachupka T."/>
            <person name="Ramasamy U."/>
            <person name="Rameau R."/>
            <person name="Ray V."/>
            <person name="Raymond C."/>
            <person name="Retta R."/>
            <person name="Richardson S."/>
            <person name="Rise C."/>
            <person name="Rodriguez J."/>
            <person name="Rogers J."/>
            <person name="Rogov P."/>
            <person name="Rutman M."/>
            <person name="Schupbach R."/>
            <person name="Seaman C."/>
            <person name="Settipalli S."/>
            <person name="Sharpe T."/>
            <person name="Sheridan J."/>
            <person name="Sherpa N."/>
            <person name="Shi J."/>
            <person name="Smirnov S."/>
            <person name="Smith C."/>
            <person name="Sougnez C."/>
            <person name="Spencer B."/>
            <person name="Stalker J."/>
            <person name="Stange-thomann N."/>
            <person name="Stavropoulos S."/>
            <person name="Stetson K."/>
            <person name="Stone C."/>
            <person name="Stone S."/>
            <person name="Stubbs M."/>
            <person name="Talamas J."/>
            <person name="Tchuinga P."/>
            <person name="Tenzing P."/>
            <person name="Tesfaye S."/>
            <person name="Theodore J."/>
            <person name="Thoulutsang Y."/>
            <person name="Topham K."/>
            <person name="Towey S."/>
            <person name="Tsamla T."/>
            <person name="Tsomo N."/>
            <person name="Vallee D."/>
            <person name="Vassiliev H."/>
            <person name="Venkataraman V."/>
            <person name="Vinson J."/>
            <person name="Vo A."/>
            <person name="Wade C."/>
            <person name="Wang S."/>
            <person name="Wangchuk T."/>
            <person name="Wangdi T."/>
            <person name="Whittaker C."/>
            <person name="Wilkinson J."/>
            <person name="Wu Y."/>
            <person name="Wyman D."/>
            <person name="Yadav S."/>
            <person name="Yang S."/>
            <person name="Yang X."/>
            <person name="Yeager S."/>
            <person name="Yee E."/>
            <person name="Young G."/>
            <person name="Zainoun J."/>
            <person name="Zembeck L."/>
            <person name="Zimmer A."/>
            <person name="Zody M."/>
            <person name="Lander E."/>
        </authorList>
    </citation>
    <scope>NUCLEOTIDE SEQUENCE [LARGE SCALE GENOMIC DNA]</scope>
</reference>
<evidence type="ECO:0000313" key="5">
    <source>
        <dbReference type="Proteomes" id="UP000007875"/>
    </source>
</evidence>
<dbReference type="PROSITE" id="PS50827">
    <property type="entry name" value="DDT"/>
    <property type="match status" value="1"/>
</dbReference>
<evidence type="ECO:0000256" key="2">
    <source>
        <dbReference type="ARBA" id="ARBA00023242"/>
    </source>
</evidence>
<keyword evidence="2" id="KW-0539">Nucleus</keyword>
<organism evidence="4 5">
    <name type="scientific">Ciona savignyi</name>
    <name type="common">Pacific transparent sea squirt</name>
    <dbReference type="NCBI Taxonomy" id="51511"/>
    <lineage>
        <taxon>Eukaryota</taxon>
        <taxon>Metazoa</taxon>
        <taxon>Chordata</taxon>
        <taxon>Tunicata</taxon>
        <taxon>Ascidiacea</taxon>
        <taxon>Phlebobranchia</taxon>
        <taxon>Cionidae</taxon>
        <taxon>Ciona</taxon>
    </lineage>
</organism>
<dbReference type="HOGENOM" id="CLU_080057_0_0_1"/>
<dbReference type="PANTHER" id="PTHR45915">
    <property type="entry name" value="TRANSCRIPTION INTERMEDIARY FACTOR"/>
    <property type="match status" value="1"/>
</dbReference>
<evidence type="ECO:0000313" key="4">
    <source>
        <dbReference type="Ensembl" id="ENSCSAVP00000003418.1"/>
    </source>
</evidence>
<sequence length="222" mass="25200">MKNEKIYIQRKRMEQRRLASKIARELKMPVEDMCLKNNKPLPELEPLQGIIKDSQDPNLWSQLDGNSTANVLMVLEFLHTFKDAILIDSSVIPTFEQFQRSLLNDPEHTGSLVQLTMALLHQCLCDPGVPAPGPWLHCMTGIKVTDVDVSKGNYSEILRLFLWARKGFKCEISITLETEPFLALKSSEKAGVLAFLVNELVCSRPVCSEIEKHLENLATLRR</sequence>
<reference evidence="4" key="2">
    <citation type="submission" date="2025-08" db="UniProtKB">
        <authorList>
            <consortium name="Ensembl"/>
        </authorList>
    </citation>
    <scope>IDENTIFICATION</scope>
</reference>
<dbReference type="eggNOG" id="KOG1245">
    <property type="taxonomic scope" value="Eukaryota"/>
</dbReference>
<comment type="subcellular location">
    <subcellularLocation>
        <location evidence="1">Nucleus</location>
    </subcellularLocation>
</comment>
<protein>
    <recommendedName>
        <fullName evidence="3">DDT domain-containing protein</fullName>
    </recommendedName>
</protein>
<dbReference type="GO" id="GO:0000785">
    <property type="term" value="C:chromatin"/>
    <property type="evidence" value="ECO:0007669"/>
    <property type="project" value="TreeGrafter"/>
</dbReference>
<proteinExistence type="predicted"/>
<dbReference type="GO" id="GO:0005634">
    <property type="term" value="C:nucleus"/>
    <property type="evidence" value="ECO:0007669"/>
    <property type="project" value="UniProtKB-SubCell"/>
</dbReference>
<dbReference type="Pfam" id="PF15612">
    <property type="entry name" value="WHIM1"/>
    <property type="match status" value="1"/>
</dbReference>
<dbReference type="InterPro" id="IPR028942">
    <property type="entry name" value="WHIM1_dom"/>
</dbReference>
<dbReference type="GeneTree" id="ENSGT00940000155359"/>
<evidence type="ECO:0000256" key="1">
    <source>
        <dbReference type="ARBA" id="ARBA00004123"/>
    </source>
</evidence>
<feature type="domain" description="DDT" evidence="3">
    <location>
        <begin position="65"/>
        <end position="129"/>
    </location>
</feature>
<dbReference type="AlphaFoldDB" id="H2YDM0"/>
<dbReference type="OMA" id="NDPEHTG"/>
<dbReference type="STRING" id="51511.ENSCSAVP00000003418"/>
<dbReference type="Proteomes" id="UP000007875">
    <property type="component" value="Unassembled WGS sequence"/>
</dbReference>